<evidence type="ECO:0000313" key="1">
    <source>
        <dbReference type="EMBL" id="KAJ8884184.1"/>
    </source>
</evidence>
<protein>
    <submittedName>
        <fullName evidence="1">Uncharacterized protein</fullName>
    </submittedName>
</protein>
<keyword evidence="2" id="KW-1185">Reference proteome</keyword>
<organism evidence="1 2">
    <name type="scientific">Dryococelus australis</name>
    <dbReference type="NCBI Taxonomy" id="614101"/>
    <lineage>
        <taxon>Eukaryota</taxon>
        <taxon>Metazoa</taxon>
        <taxon>Ecdysozoa</taxon>
        <taxon>Arthropoda</taxon>
        <taxon>Hexapoda</taxon>
        <taxon>Insecta</taxon>
        <taxon>Pterygota</taxon>
        <taxon>Neoptera</taxon>
        <taxon>Polyneoptera</taxon>
        <taxon>Phasmatodea</taxon>
        <taxon>Verophasmatodea</taxon>
        <taxon>Anareolatae</taxon>
        <taxon>Phasmatidae</taxon>
        <taxon>Eurycanthinae</taxon>
        <taxon>Dryococelus</taxon>
    </lineage>
</organism>
<comment type="caution">
    <text evidence="1">The sequence shown here is derived from an EMBL/GenBank/DDBJ whole genome shotgun (WGS) entry which is preliminary data.</text>
</comment>
<reference evidence="1 2" key="1">
    <citation type="submission" date="2023-02" db="EMBL/GenBank/DDBJ databases">
        <title>LHISI_Scaffold_Assembly.</title>
        <authorList>
            <person name="Stuart O.P."/>
            <person name="Cleave R."/>
            <person name="Magrath M.J.L."/>
            <person name="Mikheyev A.S."/>
        </authorList>
    </citation>
    <scope>NUCLEOTIDE SEQUENCE [LARGE SCALE GENOMIC DNA]</scope>
    <source>
        <strain evidence="1">Daus_M_001</strain>
        <tissue evidence="1">Leg muscle</tissue>
    </source>
</reference>
<sequence>MRLLSHIAYSAALKTFGKARIEFKLSEQHRPDVQKHNKIVQNNRYIVCHLIEAVYFLAEQELPFRGHIENKHSTNRANYVKLLTTIRKFDDKLDSHFKNAIEQWAFQTNPTSQRYCVTAGTSQARQKKDCSSSWCGNAVALHVFNCLRREYDYGKKLVAQTYDCAALKSVNITVYKPTSGPNTSKLSSFIIVSYNANNVTTLSVFAAVFQSPLREPRSLTRALTIWSYNSKLVETVFENKPDWLNLLECMIENGEKWDVATDKWPRLACYMSTSTSLSFISQWHFLTQTSATEDYFEITDTIKTKITLRFCDIKCLHFIGRFELKK</sequence>
<proteinExistence type="predicted"/>
<gene>
    <name evidence="1" type="ORF">PR048_016041</name>
</gene>
<evidence type="ECO:0000313" key="2">
    <source>
        <dbReference type="Proteomes" id="UP001159363"/>
    </source>
</evidence>
<dbReference type="EMBL" id="JARBHB010000005">
    <property type="protein sequence ID" value="KAJ8884184.1"/>
    <property type="molecule type" value="Genomic_DNA"/>
</dbReference>
<name>A0ABQ9HIZ8_9NEOP</name>
<dbReference type="Proteomes" id="UP001159363">
    <property type="component" value="Chromosome 4"/>
</dbReference>
<accession>A0ABQ9HIZ8</accession>
<feature type="non-terminal residue" evidence="1">
    <location>
        <position position="326"/>
    </location>
</feature>